<evidence type="ECO:0000313" key="7">
    <source>
        <dbReference type="Proteomes" id="UP001401887"/>
    </source>
</evidence>
<evidence type="ECO:0000256" key="4">
    <source>
        <dbReference type="ARBA" id="ARBA00022801"/>
    </source>
</evidence>
<keyword evidence="4" id="KW-0378">Hydrolase</keyword>
<dbReference type="EMBL" id="BAABRP010000001">
    <property type="protein sequence ID" value="GAA5511858.1"/>
    <property type="molecule type" value="Genomic_DNA"/>
</dbReference>
<organism evidence="6 7">
    <name type="scientific">Deinococcus carri</name>
    <dbReference type="NCBI Taxonomy" id="1211323"/>
    <lineage>
        <taxon>Bacteria</taxon>
        <taxon>Thermotogati</taxon>
        <taxon>Deinococcota</taxon>
        <taxon>Deinococci</taxon>
        <taxon>Deinococcales</taxon>
        <taxon>Deinococcaceae</taxon>
        <taxon>Deinococcus</taxon>
    </lineage>
</organism>
<keyword evidence="3" id="KW-0479">Metal-binding</keyword>
<accession>A0ABP9W3C0</accession>
<keyword evidence="5" id="KW-0460">Magnesium</keyword>
<name>A0ABP9W3C0_9DEIO</name>
<sequence length="182" mass="20005">MPDLTKLPHRLDAEKKTCRAIVETPKGKRSKFDYDPESGLFELGGLLAEGMTFPLDFGFVPSTLGEDGDPLDVLVLTDEPTFAGCLMQVRLLGVMEAEQTEKGQTVRNDRLLAVAETSHLYEQVRDVDGLPGRVVEQLQQFFVNYNAAKGKGFEVLAVRGPNRAAQLVREGSEALRRGQAGQ</sequence>
<evidence type="ECO:0000256" key="5">
    <source>
        <dbReference type="ARBA" id="ARBA00022842"/>
    </source>
</evidence>
<dbReference type="InterPro" id="IPR008162">
    <property type="entry name" value="Pyrophosphatase"/>
</dbReference>
<evidence type="ECO:0000256" key="1">
    <source>
        <dbReference type="ARBA" id="ARBA00001946"/>
    </source>
</evidence>
<keyword evidence="7" id="KW-1185">Reference proteome</keyword>
<dbReference type="PROSITE" id="PS00387">
    <property type="entry name" value="PPASE"/>
    <property type="match status" value="1"/>
</dbReference>
<comment type="cofactor">
    <cofactor evidence="1">
        <name>Mg(2+)</name>
        <dbReference type="ChEBI" id="CHEBI:18420"/>
    </cofactor>
</comment>
<evidence type="ECO:0000256" key="2">
    <source>
        <dbReference type="ARBA" id="ARBA00012146"/>
    </source>
</evidence>
<protein>
    <recommendedName>
        <fullName evidence="2">inorganic diphosphatase</fullName>
        <ecNumber evidence="2">3.6.1.1</ecNumber>
    </recommendedName>
</protein>
<evidence type="ECO:0000256" key="3">
    <source>
        <dbReference type="ARBA" id="ARBA00022723"/>
    </source>
</evidence>
<dbReference type="Pfam" id="PF00719">
    <property type="entry name" value="Pyrophosphatase"/>
    <property type="match status" value="1"/>
</dbReference>
<dbReference type="RefSeq" id="WP_345460569.1">
    <property type="nucleotide sequence ID" value="NZ_BAABRP010000001.1"/>
</dbReference>
<dbReference type="EC" id="3.6.1.1" evidence="2"/>
<reference evidence="6 7" key="1">
    <citation type="submission" date="2024-02" db="EMBL/GenBank/DDBJ databases">
        <title>Deinococcus carri NBRC 110142.</title>
        <authorList>
            <person name="Ichikawa N."/>
            <person name="Katano-Makiyama Y."/>
            <person name="Hidaka K."/>
        </authorList>
    </citation>
    <scope>NUCLEOTIDE SEQUENCE [LARGE SCALE GENOMIC DNA]</scope>
    <source>
        <strain evidence="6 7">NBRC 110142</strain>
    </source>
</reference>
<dbReference type="Gene3D" id="3.90.80.10">
    <property type="entry name" value="Inorganic pyrophosphatase"/>
    <property type="match status" value="1"/>
</dbReference>
<proteinExistence type="predicted"/>
<dbReference type="InterPro" id="IPR036649">
    <property type="entry name" value="Pyrophosphatase_sf"/>
</dbReference>
<dbReference type="Proteomes" id="UP001401887">
    <property type="component" value="Unassembled WGS sequence"/>
</dbReference>
<dbReference type="SUPFAM" id="SSF50324">
    <property type="entry name" value="Inorganic pyrophosphatase"/>
    <property type="match status" value="1"/>
</dbReference>
<dbReference type="PANTHER" id="PTHR10286">
    <property type="entry name" value="INORGANIC PYROPHOSPHATASE"/>
    <property type="match status" value="1"/>
</dbReference>
<evidence type="ECO:0000313" key="6">
    <source>
        <dbReference type="EMBL" id="GAA5511858.1"/>
    </source>
</evidence>
<gene>
    <name evidence="6" type="primary">ppa</name>
    <name evidence="6" type="ORF">Dcar01_00571</name>
</gene>
<comment type="caution">
    <text evidence="6">The sequence shown here is derived from an EMBL/GenBank/DDBJ whole genome shotgun (WGS) entry which is preliminary data.</text>
</comment>